<dbReference type="SMART" id="SM00448">
    <property type="entry name" value="REC"/>
    <property type="match status" value="1"/>
</dbReference>
<dbReference type="PROSITE" id="PS50113">
    <property type="entry name" value="PAC"/>
    <property type="match status" value="2"/>
</dbReference>
<dbReference type="InterPro" id="IPR035965">
    <property type="entry name" value="PAS-like_dom_sf"/>
</dbReference>
<comment type="catalytic activity">
    <reaction evidence="1">
        <text>ATP + protein L-histidine = ADP + protein N-phospho-L-histidine.</text>
        <dbReference type="EC" id="2.7.13.3"/>
    </reaction>
</comment>
<dbReference type="CDD" id="cd16922">
    <property type="entry name" value="HATPase_EvgS-ArcB-TorS-like"/>
    <property type="match status" value="1"/>
</dbReference>
<dbReference type="InterPro" id="IPR011006">
    <property type="entry name" value="CheY-like_superfamily"/>
</dbReference>
<dbReference type="SMART" id="SM00091">
    <property type="entry name" value="PAS"/>
    <property type="match status" value="3"/>
</dbReference>
<comment type="subunit">
    <text evidence="9">At low DSF concentrations, interacts with RpfF.</text>
</comment>
<evidence type="ECO:0000259" key="13">
    <source>
        <dbReference type="PROSITE" id="PS50109"/>
    </source>
</evidence>
<dbReference type="SUPFAM" id="SSF55874">
    <property type="entry name" value="ATPase domain of HSP90 chaperone/DNA topoisomerase II/histidine kinase"/>
    <property type="match status" value="1"/>
</dbReference>
<dbReference type="InterPro" id="IPR003594">
    <property type="entry name" value="HATPase_dom"/>
</dbReference>
<accession>A0A1I0WTK1</accession>
<dbReference type="SMART" id="SM00387">
    <property type="entry name" value="HATPase_c"/>
    <property type="match status" value="1"/>
</dbReference>
<dbReference type="SUPFAM" id="SSF52172">
    <property type="entry name" value="CheY-like"/>
    <property type="match status" value="1"/>
</dbReference>
<evidence type="ECO:0000256" key="12">
    <source>
        <dbReference type="SAM" id="Phobius"/>
    </source>
</evidence>
<feature type="transmembrane region" description="Helical" evidence="12">
    <location>
        <begin position="35"/>
        <end position="57"/>
    </location>
</feature>
<dbReference type="RefSeq" id="WP_091474481.1">
    <property type="nucleotide sequence ID" value="NZ_FOJT01000002.1"/>
</dbReference>
<evidence type="ECO:0000256" key="4">
    <source>
        <dbReference type="ARBA" id="ARBA00022679"/>
    </source>
</evidence>
<evidence type="ECO:0000259" key="16">
    <source>
        <dbReference type="PROSITE" id="PS50113"/>
    </source>
</evidence>
<evidence type="ECO:0000313" key="17">
    <source>
        <dbReference type="EMBL" id="SFA91508.1"/>
    </source>
</evidence>
<evidence type="ECO:0000313" key="18">
    <source>
        <dbReference type="Proteomes" id="UP000199604"/>
    </source>
</evidence>
<dbReference type="GO" id="GO:0000155">
    <property type="term" value="F:phosphorelay sensor kinase activity"/>
    <property type="evidence" value="ECO:0007669"/>
    <property type="project" value="InterPro"/>
</dbReference>
<feature type="transmembrane region" description="Helical" evidence="12">
    <location>
        <begin position="157"/>
        <end position="179"/>
    </location>
</feature>
<dbReference type="PROSITE" id="PS50110">
    <property type="entry name" value="RESPONSE_REGULATORY"/>
    <property type="match status" value="1"/>
</dbReference>
<dbReference type="InterPro" id="IPR013767">
    <property type="entry name" value="PAS_fold"/>
</dbReference>
<feature type="transmembrane region" description="Helical" evidence="12">
    <location>
        <begin position="110"/>
        <end position="127"/>
    </location>
</feature>
<feature type="transmembrane region" description="Helical" evidence="12">
    <location>
        <begin position="6"/>
        <end position="23"/>
    </location>
</feature>
<dbReference type="PROSITE" id="PS50109">
    <property type="entry name" value="HIS_KIN"/>
    <property type="match status" value="1"/>
</dbReference>
<dbReference type="SUPFAM" id="SSF55781">
    <property type="entry name" value="GAF domain-like"/>
    <property type="match status" value="2"/>
</dbReference>
<dbReference type="CDD" id="cd00082">
    <property type="entry name" value="HisKA"/>
    <property type="match status" value="1"/>
</dbReference>
<keyword evidence="12" id="KW-0472">Membrane</keyword>
<protein>
    <recommendedName>
        <fullName evidence="10">Sensory/regulatory protein RpfC</fullName>
        <ecNumber evidence="2">2.7.13.3</ecNumber>
    </recommendedName>
</protein>
<feature type="domain" description="PAS" evidence="15">
    <location>
        <begin position="345"/>
        <end position="416"/>
    </location>
</feature>
<feature type="domain" description="PAS" evidence="15">
    <location>
        <begin position="824"/>
        <end position="899"/>
    </location>
</feature>
<dbReference type="GO" id="GO:0006355">
    <property type="term" value="P:regulation of DNA-templated transcription"/>
    <property type="evidence" value="ECO:0007669"/>
    <property type="project" value="InterPro"/>
</dbReference>
<evidence type="ECO:0000256" key="7">
    <source>
        <dbReference type="ARBA" id="ARBA00022840"/>
    </source>
</evidence>
<evidence type="ECO:0000256" key="10">
    <source>
        <dbReference type="ARBA" id="ARBA00068150"/>
    </source>
</evidence>
<keyword evidence="4" id="KW-0808">Transferase</keyword>
<evidence type="ECO:0000256" key="1">
    <source>
        <dbReference type="ARBA" id="ARBA00000085"/>
    </source>
</evidence>
<keyword evidence="6" id="KW-0418">Kinase</keyword>
<dbReference type="SUPFAM" id="SSF47384">
    <property type="entry name" value="Homodimeric domain of signal transducing histidine kinase"/>
    <property type="match status" value="1"/>
</dbReference>
<dbReference type="EMBL" id="FOJT01000002">
    <property type="protein sequence ID" value="SFA91508.1"/>
    <property type="molecule type" value="Genomic_DNA"/>
</dbReference>
<dbReference type="Gene3D" id="3.30.450.40">
    <property type="match status" value="2"/>
</dbReference>
<feature type="domain" description="PAC" evidence="16">
    <location>
        <begin position="419"/>
        <end position="471"/>
    </location>
</feature>
<keyword evidence="12" id="KW-1133">Transmembrane helix</keyword>
<evidence type="ECO:0000256" key="8">
    <source>
        <dbReference type="ARBA" id="ARBA00023012"/>
    </source>
</evidence>
<dbReference type="SMART" id="SM00086">
    <property type="entry name" value="PAC"/>
    <property type="match status" value="3"/>
</dbReference>
<keyword evidence="7" id="KW-0067">ATP-binding</keyword>
<dbReference type="Pfam" id="PF00072">
    <property type="entry name" value="Response_reg"/>
    <property type="match status" value="1"/>
</dbReference>
<keyword evidence="18" id="KW-1185">Reference proteome</keyword>
<dbReference type="GO" id="GO:0005524">
    <property type="term" value="F:ATP binding"/>
    <property type="evidence" value="ECO:0007669"/>
    <property type="project" value="UniProtKB-KW"/>
</dbReference>
<dbReference type="PRINTS" id="PR00344">
    <property type="entry name" value="BCTRLSENSOR"/>
</dbReference>
<dbReference type="InterPro" id="IPR001610">
    <property type="entry name" value="PAC"/>
</dbReference>
<dbReference type="InterPro" id="IPR036890">
    <property type="entry name" value="HATPase_C_sf"/>
</dbReference>
<dbReference type="Proteomes" id="UP000199604">
    <property type="component" value="Unassembled WGS sequence"/>
</dbReference>
<evidence type="ECO:0000256" key="5">
    <source>
        <dbReference type="ARBA" id="ARBA00022741"/>
    </source>
</evidence>
<organism evidence="17 18">
    <name type="scientific">Flavobacterium swingsii</name>
    <dbReference type="NCBI Taxonomy" id="498292"/>
    <lineage>
        <taxon>Bacteria</taxon>
        <taxon>Pseudomonadati</taxon>
        <taxon>Bacteroidota</taxon>
        <taxon>Flavobacteriia</taxon>
        <taxon>Flavobacteriales</taxon>
        <taxon>Flavobacteriaceae</taxon>
        <taxon>Flavobacterium</taxon>
    </lineage>
</organism>
<dbReference type="Pfam" id="PF00512">
    <property type="entry name" value="HisKA"/>
    <property type="match status" value="1"/>
</dbReference>
<gene>
    <name evidence="17" type="ORF">SAMN05660845_0953</name>
</gene>
<feature type="domain" description="PAC" evidence="16">
    <location>
        <begin position="901"/>
        <end position="952"/>
    </location>
</feature>
<evidence type="ECO:0000256" key="3">
    <source>
        <dbReference type="ARBA" id="ARBA00022553"/>
    </source>
</evidence>
<dbReference type="SMART" id="SM00065">
    <property type="entry name" value="GAF"/>
    <property type="match status" value="2"/>
</dbReference>
<dbReference type="NCBIfam" id="TIGR00229">
    <property type="entry name" value="sensory_box"/>
    <property type="match status" value="3"/>
</dbReference>
<dbReference type="InterPro" id="IPR000014">
    <property type="entry name" value="PAS"/>
</dbReference>
<dbReference type="Pfam" id="PF08447">
    <property type="entry name" value="PAS_3"/>
    <property type="match status" value="1"/>
</dbReference>
<evidence type="ECO:0000259" key="15">
    <source>
        <dbReference type="PROSITE" id="PS50112"/>
    </source>
</evidence>
<dbReference type="Gene3D" id="3.30.565.10">
    <property type="entry name" value="Histidine kinase-like ATPase, C-terminal domain"/>
    <property type="match status" value="1"/>
</dbReference>
<dbReference type="SUPFAM" id="SSF55785">
    <property type="entry name" value="PYP-like sensor domain (PAS domain)"/>
    <property type="match status" value="3"/>
</dbReference>
<dbReference type="InterPro" id="IPR029016">
    <property type="entry name" value="GAF-like_dom_sf"/>
</dbReference>
<dbReference type="CDD" id="cd00130">
    <property type="entry name" value="PAS"/>
    <property type="match status" value="2"/>
</dbReference>
<dbReference type="PANTHER" id="PTHR45339:SF5">
    <property type="entry name" value="HISTIDINE KINASE"/>
    <property type="match status" value="1"/>
</dbReference>
<dbReference type="Pfam" id="PF02518">
    <property type="entry name" value="HATPase_c"/>
    <property type="match status" value="1"/>
</dbReference>
<proteinExistence type="predicted"/>
<dbReference type="PANTHER" id="PTHR45339">
    <property type="entry name" value="HYBRID SIGNAL TRANSDUCTION HISTIDINE KINASE J"/>
    <property type="match status" value="1"/>
</dbReference>
<evidence type="ECO:0000256" key="9">
    <source>
        <dbReference type="ARBA" id="ARBA00064003"/>
    </source>
</evidence>
<feature type="domain" description="Response regulatory" evidence="14">
    <location>
        <begin position="1222"/>
        <end position="1338"/>
    </location>
</feature>
<dbReference type="Pfam" id="PF01590">
    <property type="entry name" value="GAF"/>
    <property type="match status" value="2"/>
</dbReference>
<evidence type="ECO:0000256" key="6">
    <source>
        <dbReference type="ARBA" id="ARBA00022777"/>
    </source>
</evidence>
<dbReference type="InterPro" id="IPR003018">
    <property type="entry name" value="GAF"/>
</dbReference>
<dbReference type="EC" id="2.7.13.3" evidence="2"/>
<dbReference type="SMART" id="SM00388">
    <property type="entry name" value="HisKA"/>
    <property type="match status" value="1"/>
</dbReference>
<name>A0A1I0WTK1_9FLAO</name>
<dbReference type="FunFam" id="3.30.565.10:FF:000010">
    <property type="entry name" value="Sensor histidine kinase RcsC"/>
    <property type="match status" value="1"/>
</dbReference>
<dbReference type="PROSITE" id="PS50112">
    <property type="entry name" value="PAS"/>
    <property type="match status" value="3"/>
</dbReference>
<dbReference type="Pfam" id="PF13426">
    <property type="entry name" value="PAS_9"/>
    <property type="match status" value="1"/>
</dbReference>
<evidence type="ECO:0000256" key="2">
    <source>
        <dbReference type="ARBA" id="ARBA00012438"/>
    </source>
</evidence>
<dbReference type="InterPro" id="IPR013655">
    <property type="entry name" value="PAS_fold_3"/>
</dbReference>
<dbReference type="InterPro" id="IPR001789">
    <property type="entry name" value="Sig_transdc_resp-reg_receiver"/>
</dbReference>
<dbReference type="Gene3D" id="1.10.287.130">
    <property type="match status" value="1"/>
</dbReference>
<dbReference type="CDD" id="cd17546">
    <property type="entry name" value="REC_hyHK_CKI1_RcsC-like"/>
    <property type="match status" value="1"/>
</dbReference>
<feature type="transmembrane region" description="Helical" evidence="12">
    <location>
        <begin position="81"/>
        <end position="98"/>
    </location>
</feature>
<dbReference type="OrthoDB" id="9811889at2"/>
<dbReference type="FunFam" id="1.10.287.130:FF:000002">
    <property type="entry name" value="Two-component osmosensing histidine kinase"/>
    <property type="match status" value="1"/>
</dbReference>
<sequence length="1339" mass="154830">MLKKYLYFILLFVINQSLIGQVVDYQKIIPIQKPIFSSWWFILSVVGILYLLINILFRKSSNYNKDFVKNYSKIESTNEQLSLYFLFLGIIIPVIDLVIEFTGVRERNTLELNLITGFVLLLIYFLSKKYKSVYNNIAIIFAVVFIFYGISTIYKIIVYPTSIASAIEFAIMYFLSYNVFRVLKYYWLFVFSVLTIICLLYLLEFINKKEAVVFLSFSVLISILNHIRHITNLNSKDKFLFADNIVNNGTSLVLAVNKKGEVIYCSENINRILGYTSEEVKGFNFWKLTDDKEFTTIDYEISPKLYTRKLKCKNGNYKYIQWKDSKYSEELYLGIGQDVTEQIEVENQYKNLIESASDIIYETDKYGNFTFINEFAEKLLDYKIEEGIGKHFSLFVHKDYVDTVTKFYMDCSLTNDEIPYIEFPIIKKDGQELWVSQKVTLSRNAKGKIIGHLAIARDISFIKNLEFEQKNRQEKIEVYNKIINNLIANRYTHDDSFYEIINKILKYASKGSGINRISYWNYLNDKITCESLYDLNKNTFSNPKEILKSDCPQFFEGIEKQNVIVSENVFNNNYVQEFVSNYNNHNIKSMIDVAVIANGEKVGVLCMQNTGKIRKWDTDDVSFARSIADIISLVVESKKRIETEQKLALKSEILLSIAKSTEKLLKSNNIHSILTDIFSIVAKSTKVDRIYYFENNPLQKTMSQKNEWVNTNIEAQINNPELQNMPHSENELFINYLSKNKVYNAVIKDIKDEKIKKRLEKQNILTILIFPIFVKNQFYGSIGFDDCTYGRTWSEDEVGVLQILANNISTTIERIESEILLQESEDRFKLLANNIPGTVYLSENDDNWSKIFVNDEIQKLTGYHKSEFLNKNISLIDLLHPDDKSLAIKINKESIIKKEPFHLTYRLKRKNGEYIWVEEFGDVIVKEGIVTYIEGILIDITEKKTIESQIKAREFAEASNRAKSEFLANMSHEIRTPLNAIVGFSNLLQDTKLDTNQSEYIATVNQSANILLEVVNDILDFSKIETGKLELDYQIVNLYELANQIIDIIRFDSEQKNISLNLTIDKEAPEYISIDALRIKQILLNLLSNAVKFTNKGKVELHILVESKTETNVILKFSVIDSGIGIKKDNHKKIFEPFSQEDNSTTRNFGGTGLGLTISNNILGLMGSKLELNSDLQKGSTFFFDLNLAYSKANEVNINNIEVEYEDVRQFYKNDVFNLNKKVLIVEDNKINMLLARTLVKKIMPNTVIYEAVNGQLGIDKYLEVEPDIILLDIQMPILNGYETAQKIRKIDKIIPIIALTAGTIKGEKEKCIETGMNDYISKPIIKEVFENILLKWLQ</sequence>
<feature type="domain" description="Histidine kinase" evidence="13">
    <location>
        <begin position="969"/>
        <end position="1190"/>
    </location>
</feature>
<dbReference type="Gene3D" id="3.30.450.20">
    <property type="entry name" value="PAS domain"/>
    <property type="match status" value="3"/>
</dbReference>
<feature type="domain" description="PAS" evidence="15">
    <location>
        <begin position="245"/>
        <end position="282"/>
    </location>
</feature>
<dbReference type="Gene3D" id="3.40.50.2300">
    <property type="match status" value="1"/>
</dbReference>
<dbReference type="STRING" id="498292.SAMN05660845_0953"/>
<dbReference type="InterPro" id="IPR000700">
    <property type="entry name" value="PAS-assoc_C"/>
</dbReference>
<dbReference type="InterPro" id="IPR004358">
    <property type="entry name" value="Sig_transdc_His_kin-like_C"/>
</dbReference>
<evidence type="ECO:0000259" key="14">
    <source>
        <dbReference type="PROSITE" id="PS50110"/>
    </source>
</evidence>
<keyword evidence="5" id="KW-0547">Nucleotide-binding</keyword>
<reference evidence="18" key="1">
    <citation type="submission" date="2016-10" db="EMBL/GenBank/DDBJ databases">
        <authorList>
            <person name="Varghese N."/>
            <person name="Submissions S."/>
        </authorList>
    </citation>
    <scope>NUCLEOTIDE SEQUENCE [LARGE SCALE GENOMIC DNA]</scope>
    <source>
        <strain evidence="18">DSM 21789</strain>
    </source>
</reference>
<keyword evidence="3 11" id="KW-0597">Phosphoprotein</keyword>
<dbReference type="InterPro" id="IPR005467">
    <property type="entry name" value="His_kinase_dom"/>
</dbReference>
<keyword evidence="12" id="KW-0812">Transmembrane</keyword>
<feature type="transmembrane region" description="Helical" evidence="12">
    <location>
        <begin position="133"/>
        <end position="150"/>
    </location>
</feature>
<feature type="transmembrane region" description="Helical" evidence="12">
    <location>
        <begin position="185"/>
        <end position="203"/>
    </location>
</feature>
<feature type="modified residue" description="4-aspartylphosphate" evidence="11">
    <location>
        <position position="1273"/>
    </location>
</feature>
<evidence type="ECO:0000256" key="11">
    <source>
        <dbReference type="PROSITE-ProRule" id="PRU00169"/>
    </source>
</evidence>
<dbReference type="InterPro" id="IPR036097">
    <property type="entry name" value="HisK_dim/P_sf"/>
</dbReference>
<dbReference type="Pfam" id="PF00989">
    <property type="entry name" value="PAS"/>
    <property type="match status" value="1"/>
</dbReference>
<keyword evidence="8" id="KW-0902">Two-component regulatory system</keyword>
<dbReference type="InterPro" id="IPR003661">
    <property type="entry name" value="HisK_dim/P_dom"/>
</dbReference>